<evidence type="ECO:0000313" key="3">
    <source>
        <dbReference type="Proteomes" id="UP000245207"/>
    </source>
</evidence>
<evidence type="ECO:0008006" key="4">
    <source>
        <dbReference type="Google" id="ProtNLM"/>
    </source>
</evidence>
<feature type="region of interest" description="Disordered" evidence="1">
    <location>
        <begin position="269"/>
        <end position="291"/>
    </location>
</feature>
<dbReference type="InterPro" id="IPR040256">
    <property type="entry name" value="At4g02000-like"/>
</dbReference>
<dbReference type="EMBL" id="PKPP01000858">
    <property type="protein sequence ID" value="PWA87994.1"/>
    <property type="molecule type" value="Genomic_DNA"/>
</dbReference>
<feature type="region of interest" description="Disordered" evidence="1">
    <location>
        <begin position="350"/>
        <end position="386"/>
    </location>
</feature>
<evidence type="ECO:0000313" key="2">
    <source>
        <dbReference type="EMBL" id="PWA87994.1"/>
    </source>
</evidence>
<dbReference type="OrthoDB" id="1109940at2759"/>
<gene>
    <name evidence="2" type="ORF">CTI12_AA124890</name>
</gene>
<organism evidence="2 3">
    <name type="scientific">Artemisia annua</name>
    <name type="common">Sweet wormwood</name>
    <dbReference type="NCBI Taxonomy" id="35608"/>
    <lineage>
        <taxon>Eukaryota</taxon>
        <taxon>Viridiplantae</taxon>
        <taxon>Streptophyta</taxon>
        <taxon>Embryophyta</taxon>
        <taxon>Tracheophyta</taxon>
        <taxon>Spermatophyta</taxon>
        <taxon>Magnoliopsida</taxon>
        <taxon>eudicotyledons</taxon>
        <taxon>Gunneridae</taxon>
        <taxon>Pentapetalae</taxon>
        <taxon>asterids</taxon>
        <taxon>campanulids</taxon>
        <taxon>Asterales</taxon>
        <taxon>Asteraceae</taxon>
        <taxon>Asteroideae</taxon>
        <taxon>Anthemideae</taxon>
        <taxon>Artemisiinae</taxon>
        <taxon>Artemisia</taxon>
    </lineage>
</organism>
<proteinExistence type="predicted"/>
<name>A0A2U1PQE3_ARTAN</name>
<keyword evidence="3" id="KW-1185">Reference proteome</keyword>
<dbReference type="Proteomes" id="UP000245207">
    <property type="component" value="Unassembled WGS sequence"/>
</dbReference>
<dbReference type="AlphaFoldDB" id="A0A2U1PQE3"/>
<reference evidence="2 3" key="1">
    <citation type="journal article" date="2018" name="Mol. Plant">
        <title>The genome of Artemisia annua provides insight into the evolution of Asteraceae family and artemisinin biosynthesis.</title>
        <authorList>
            <person name="Shen Q."/>
            <person name="Zhang L."/>
            <person name="Liao Z."/>
            <person name="Wang S."/>
            <person name="Yan T."/>
            <person name="Shi P."/>
            <person name="Liu M."/>
            <person name="Fu X."/>
            <person name="Pan Q."/>
            <person name="Wang Y."/>
            <person name="Lv Z."/>
            <person name="Lu X."/>
            <person name="Zhang F."/>
            <person name="Jiang W."/>
            <person name="Ma Y."/>
            <person name="Chen M."/>
            <person name="Hao X."/>
            <person name="Li L."/>
            <person name="Tang Y."/>
            <person name="Lv G."/>
            <person name="Zhou Y."/>
            <person name="Sun X."/>
            <person name="Brodelius P.E."/>
            <person name="Rose J.K.C."/>
            <person name="Tang K."/>
        </authorList>
    </citation>
    <scope>NUCLEOTIDE SEQUENCE [LARGE SCALE GENOMIC DNA]</scope>
    <source>
        <strain evidence="3">cv. Huhao1</strain>
        <tissue evidence="2">Leaf</tissue>
    </source>
</reference>
<feature type="compositionally biased region" description="Basic and acidic residues" evidence="1">
    <location>
        <begin position="269"/>
        <end position="280"/>
    </location>
</feature>
<sequence>MNPKPTNTMKHHEMLNKSTDVNFKKVMTRSSSKGSDAGMGIEEMDCGDEVGNSTAAKDGFVDGSKGVVGISGVVVEGVAVEKGDVEQNNGVKEGMDVEGTNGNVSDMFPELISTNISQGNIDKLPDIPVSFEHNPVLNPESTKNVGVKRSLDTNKASNVDVLGSRKVSIEDRDDVQGTKGCVTEIGESSNRNDAVMQNQGYGRASFARVLVEVDATKGIIDYVELWYRSLNRSMQLRVEYAWQPPICSHCVVFGHSFIGCNKRMLSEEEKSERNKAKGQDMPKSNGGNNCNEAWQSVQYKRAPKYVGEPMPTQPVHSNTSGVGTTRYGVNMGRGGHSFRGRGGFNGRGGYNGIHANNEKRYATNNRNEKDKENVGGEKQQQGKKKDVVVEGINESLIKHIAKSDFKTTNRYAVLENEGEEDLMNELQGIKVNIDVACEMGIPIGEEESKKWPEELQRYYEEKCVAMQKNEKKVLLQNKIKMLEKEIVTSNRGIELKSKKKAEEGVANEMESTAKVEQLGMCPN</sequence>
<dbReference type="PANTHER" id="PTHR31286:SF99">
    <property type="entry name" value="DUF4283 DOMAIN-CONTAINING PROTEIN"/>
    <property type="match status" value="1"/>
</dbReference>
<feature type="compositionally biased region" description="Basic and acidic residues" evidence="1">
    <location>
        <begin position="356"/>
        <end position="375"/>
    </location>
</feature>
<protein>
    <recommendedName>
        <fullName evidence="4">Zinc knuckle CX2CX4HX4C</fullName>
    </recommendedName>
</protein>
<comment type="caution">
    <text evidence="2">The sequence shown here is derived from an EMBL/GenBank/DDBJ whole genome shotgun (WGS) entry which is preliminary data.</text>
</comment>
<feature type="region of interest" description="Disordered" evidence="1">
    <location>
        <begin position="500"/>
        <end position="523"/>
    </location>
</feature>
<dbReference type="PANTHER" id="PTHR31286">
    <property type="entry name" value="GLYCINE-RICH CELL WALL STRUCTURAL PROTEIN 1.8-LIKE"/>
    <property type="match status" value="1"/>
</dbReference>
<evidence type="ECO:0000256" key="1">
    <source>
        <dbReference type="SAM" id="MobiDB-lite"/>
    </source>
</evidence>
<accession>A0A2U1PQE3</accession>